<proteinExistence type="predicted"/>
<dbReference type="RefSeq" id="WP_317080962.1">
    <property type="nucleotide sequence ID" value="NZ_JASVDY010000001.1"/>
</dbReference>
<evidence type="ECO:0008006" key="3">
    <source>
        <dbReference type="Google" id="ProtNLM"/>
    </source>
</evidence>
<dbReference type="EMBL" id="JASVDY010000001">
    <property type="protein sequence ID" value="MDV2467372.1"/>
    <property type="molecule type" value="Genomic_DNA"/>
</dbReference>
<keyword evidence="2" id="KW-1185">Reference proteome</keyword>
<evidence type="ECO:0000313" key="2">
    <source>
        <dbReference type="Proteomes" id="UP001278188"/>
    </source>
</evidence>
<comment type="caution">
    <text evidence="1">The sequence shown here is derived from an EMBL/GenBank/DDBJ whole genome shotgun (WGS) entry which is preliminary data.</text>
</comment>
<evidence type="ECO:0000313" key="1">
    <source>
        <dbReference type="EMBL" id="MDV2467372.1"/>
    </source>
</evidence>
<accession>A0ABU3WAD8</accession>
<dbReference type="Proteomes" id="UP001278188">
    <property type="component" value="Unassembled WGS sequence"/>
</dbReference>
<sequence length="74" mass="8615">MKELIPKRTELMNFVQQRLGYKTVMYGELCIAQHPDNQIFEISYSKAAGLSMTRLKQLLLIFSLDNKKHPQSDD</sequence>
<name>A0ABU3WAD8_9GAMM</name>
<organism evidence="1 2">
    <name type="scientific">Acinetobacter chinensis</name>
    <dbReference type="NCBI Taxonomy" id="2004650"/>
    <lineage>
        <taxon>Bacteria</taxon>
        <taxon>Pseudomonadati</taxon>
        <taxon>Pseudomonadota</taxon>
        <taxon>Gammaproteobacteria</taxon>
        <taxon>Moraxellales</taxon>
        <taxon>Moraxellaceae</taxon>
        <taxon>Acinetobacter</taxon>
    </lineage>
</organism>
<reference evidence="1 2" key="1">
    <citation type="submission" date="2023-06" db="EMBL/GenBank/DDBJ databases">
        <title>Genomic Analysis of Acinetobacter Strains Recovered from South Australian Aquatic Samples provides Insights into the Circulation of Antibiotic Resistance determinants in the Environment.</title>
        <authorList>
            <person name="Tobin L."/>
            <person name="Jarocki V.M."/>
            <person name="Kenyon J."/>
            <person name="Drigo B."/>
            <person name="Donner E."/>
            <person name="Djordjevic S.P."/>
            <person name="Hamidian M."/>
        </authorList>
    </citation>
    <scope>NUCLEOTIDE SEQUENCE [LARGE SCALE GENOMIC DNA]</scope>
    <source>
        <strain evidence="1 2">SAAc652</strain>
    </source>
</reference>
<gene>
    <name evidence="1" type="ORF">QR674_00005</name>
</gene>
<protein>
    <recommendedName>
        <fullName evidence="3">Transcriptional regulator</fullName>
    </recommendedName>
</protein>